<dbReference type="InterPro" id="IPR001036">
    <property type="entry name" value="Acrflvin-R"/>
</dbReference>
<evidence type="ECO:0000256" key="1">
    <source>
        <dbReference type="SAM" id="Phobius"/>
    </source>
</evidence>
<dbReference type="SUPFAM" id="SSF82714">
    <property type="entry name" value="Multidrug efflux transporter AcrB TolC docking domain, DN and DC subdomains"/>
    <property type="match status" value="2"/>
</dbReference>
<dbReference type="GO" id="GO:0042910">
    <property type="term" value="F:xenobiotic transmembrane transporter activity"/>
    <property type="evidence" value="ECO:0007669"/>
    <property type="project" value="TreeGrafter"/>
</dbReference>
<dbReference type="Proteomes" id="UP000568751">
    <property type="component" value="Unassembled WGS sequence"/>
</dbReference>
<gene>
    <name evidence="2" type="ORF">H0A76_02940</name>
</gene>
<name>A0A853F581_9GAMM</name>
<protein>
    <submittedName>
        <fullName evidence="2">Efflux RND transporter permease subunit</fullName>
    </submittedName>
</protein>
<dbReference type="Gene3D" id="3.30.70.1430">
    <property type="entry name" value="Multidrug efflux transporter AcrB pore domain"/>
    <property type="match status" value="2"/>
</dbReference>
<feature type="transmembrane region" description="Helical" evidence="1">
    <location>
        <begin position="386"/>
        <end position="410"/>
    </location>
</feature>
<feature type="transmembrane region" description="Helical" evidence="1">
    <location>
        <begin position="846"/>
        <end position="862"/>
    </location>
</feature>
<dbReference type="Gene3D" id="3.30.70.1440">
    <property type="entry name" value="Multidrug efflux transporter AcrB pore domain"/>
    <property type="match status" value="1"/>
</dbReference>
<dbReference type="EMBL" id="JACCHT010000001">
    <property type="protein sequence ID" value="NYT26945.1"/>
    <property type="molecule type" value="Genomic_DNA"/>
</dbReference>
<sequence length="1012" mass="112228">MDNFLNFFVKQKKLALVFTLSVIAVGILALNGIQRDEFPNVDFETMVVVTNYPGASPEDVEQNVTNLIEDELRDVTGIDKFSSKSRAGVSTITVKLSHDVSDVAEIKQDIRNAVNRVRALPVEVVDLPKVMDFKPSRQSILKVSIAGVSFSYAKLRQIIDDIATSIEAVDGVSEVSKQGYLDKEIQVKIDPQKLYLHKLSLPQVMSAIGQRNKRWTVGNNNSDKDEKTIVVLSKFAKADEVGEVIIRSSFSGPIIRLKDVALITIGNVEEKSIVRVNGRKGFILNIKKQAQADVITTVDLIKEKMTVMNRQYGDKLQIFYTSDRSKYVRNRLNIVTNNGVIGLLLVLVILGLFLSFKTAFWVAVSLPVSLLGSVALLGLAGETINLVSLSAIILVLGIVVDDSIIVAESVHYYRQLGEERYAASARGFKRVIMPVITTILTTILAFSSMFLMGGTMGKFIYVIPLIVMFALGLSFLEVSFALPAHLAGVKNKEKESVWFEVVEQKFEVLLARVLKIRYQVVTLFAVLLVASLVFASMQMKFTLFPAVGVDNIKARLVMKVGSSLSNTEHKAEEVEDLVAKIVGLDLVSITTDVGKYYTHKAYFNIELVPSNDRETDSKVILKKLKDSAEQITGVEKLHFSVHRPGPPQGEDIEINLIAQNDVQREKAASKLEKILEAIEGVDNIDRDDDPGKNRIEVVLDYEKMARLEIEQSTLNQYLRAAFTGIDVTNMREGKNDVNFRVYLGENNYSEDFIRDIKVLNRKGLVVPIANFSSIQTIIGEPNFNHYNGLRLTTVSASIDDAKTNVKAVMRDALEQLNLSDNFAGVRAISEGGAKETNDSMDSFKQAFVMAIFGIFLLLVLLFNSYTQPLLILSTIPFSVIGVIWAFSLHGETLSFFAVLGVLALIGVIVNDSLVLVSHLNYLKKKGISDVHQWIVQGSKDRLRAVVLTSLTTLAGIIPLAYGIGGTDFILQPMALALGYGLLFGTVMTLILLPCLYLMNYEFVNWVTHKFRK</sequence>
<organism evidence="2 3">
    <name type="scientific">Candidatus Thiodubiliella endoseptemdiera</name>
    <dbReference type="NCBI Taxonomy" id="2738886"/>
    <lineage>
        <taxon>Bacteria</taxon>
        <taxon>Pseudomonadati</taxon>
        <taxon>Pseudomonadota</taxon>
        <taxon>Gammaproteobacteria</taxon>
        <taxon>Candidatus Pseudothioglobaceae</taxon>
        <taxon>Candidatus Thiodubiliella</taxon>
    </lineage>
</organism>
<comment type="caution">
    <text evidence="2">The sequence shown here is derived from an EMBL/GenBank/DDBJ whole genome shotgun (WGS) entry which is preliminary data.</text>
</comment>
<dbReference type="SUPFAM" id="SSF82693">
    <property type="entry name" value="Multidrug efflux transporter AcrB pore domain, PN1, PN2, PC1 and PC2 subdomains"/>
    <property type="match status" value="2"/>
</dbReference>
<proteinExistence type="predicted"/>
<dbReference type="Gene3D" id="3.30.70.1320">
    <property type="entry name" value="Multidrug efflux transporter AcrB pore domain like"/>
    <property type="match status" value="1"/>
</dbReference>
<feature type="transmembrane region" description="Helical" evidence="1">
    <location>
        <begin position="976"/>
        <end position="998"/>
    </location>
</feature>
<dbReference type="PANTHER" id="PTHR32063">
    <property type="match status" value="1"/>
</dbReference>
<dbReference type="AlphaFoldDB" id="A0A853F581"/>
<feature type="transmembrane region" description="Helical" evidence="1">
    <location>
        <begin position="893"/>
        <end position="921"/>
    </location>
</feature>
<feature type="transmembrane region" description="Helical" evidence="1">
    <location>
        <begin position="431"/>
        <end position="453"/>
    </location>
</feature>
<keyword evidence="1" id="KW-1133">Transmembrane helix</keyword>
<evidence type="ECO:0000313" key="3">
    <source>
        <dbReference type="Proteomes" id="UP000568751"/>
    </source>
</evidence>
<dbReference type="PANTHER" id="PTHR32063:SF33">
    <property type="entry name" value="RND SUPERFAMILY EFFLUX PUMP PERMEASE COMPONENT"/>
    <property type="match status" value="1"/>
</dbReference>
<keyword evidence="1" id="KW-0472">Membrane</keyword>
<dbReference type="Gene3D" id="3.30.2090.10">
    <property type="entry name" value="Multidrug efflux transporter AcrB TolC docking domain, DN and DC subdomains"/>
    <property type="match status" value="2"/>
</dbReference>
<reference evidence="2 3" key="1">
    <citation type="submission" date="2020-05" db="EMBL/GenBank/DDBJ databases">
        <title>Horizontal transmission and recombination maintain forever young bacterial symbiont genomes.</title>
        <authorList>
            <person name="Russell S.L."/>
            <person name="Pepper-Tunick E."/>
            <person name="Svedberg J."/>
            <person name="Byrne A."/>
            <person name="Ruelas Castillo J."/>
            <person name="Vollmers C."/>
            <person name="Beinart R.A."/>
            <person name="Corbett-Detig R."/>
        </authorList>
    </citation>
    <scope>NUCLEOTIDE SEQUENCE [LARGE SCALE GENOMIC DNA]</scope>
    <source>
        <strain evidence="2">455</strain>
    </source>
</reference>
<dbReference type="Gene3D" id="1.20.1640.10">
    <property type="entry name" value="Multidrug efflux transporter AcrB transmembrane domain"/>
    <property type="match status" value="2"/>
</dbReference>
<accession>A0A853F581</accession>
<feature type="transmembrane region" description="Helical" evidence="1">
    <location>
        <begin position="869"/>
        <end position="887"/>
    </location>
</feature>
<feature type="transmembrane region" description="Helical" evidence="1">
    <location>
        <begin position="459"/>
        <end position="482"/>
    </location>
</feature>
<dbReference type="GO" id="GO:0005886">
    <property type="term" value="C:plasma membrane"/>
    <property type="evidence" value="ECO:0007669"/>
    <property type="project" value="TreeGrafter"/>
</dbReference>
<dbReference type="Pfam" id="PF00873">
    <property type="entry name" value="ACR_tran"/>
    <property type="match status" value="1"/>
</dbReference>
<dbReference type="PRINTS" id="PR00702">
    <property type="entry name" value="ACRIFLAVINRP"/>
</dbReference>
<feature type="transmembrane region" description="Helical" evidence="1">
    <location>
        <begin position="942"/>
        <end position="964"/>
    </location>
</feature>
<keyword evidence="1" id="KW-0812">Transmembrane</keyword>
<evidence type="ECO:0000313" key="2">
    <source>
        <dbReference type="EMBL" id="NYT26945.1"/>
    </source>
</evidence>
<dbReference type="SUPFAM" id="SSF82866">
    <property type="entry name" value="Multidrug efflux transporter AcrB transmembrane domain"/>
    <property type="match status" value="2"/>
</dbReference>
<feature type="transmembrane region" description="Helical" evidence="1">
    <location>
        <begin position="520"/>
        <end position="537"/>
    </location>
</feature>
<dbReference type="InterPro" id="IPR027463">
    <property type="entry name" value="AcrB_DN_DC_subdom"/>
</dbReference>
<feature type="transmembrane region" description="Helical" evidence="1">
    <location>
        <begin position="334"/>
        <end position="353"/>
    </location>
</feature>